<dbReference type="EMBL" id="JALBCA010000117">
    <property type="protein sequence ID" value="KAI2382580.1"/>
    <property type="molecule type" value="Genomic_DNA"/>
</dbReference>
<protein>
    <submittedName>
        <fullName evidence="1">T-complex protein 1 subunit beta</fullName>
    </submittedName>
</protein>
<proteinExistence type="predicted"/>
<comment type="caution">
    <text evidence="1">The sequence shown here is derived from an EMBL/GenBank/DDBJ whole genome shotgun (WGS) entry which is preliminary data.</text>
</comment>
<evidence type="ECO:0000313" key="1">
    <source>
        <dbReference type="EMBL" id="KAI2382580.1"/>
    </source>
</evidence>
<organism evidence="1">
    <name type="scientific">Ophidiomyces ophidiicola</name>
    <dbReference type="NCBI Taxonomy" id="1387563"/>
    <lineage>
        <taxon>Eukaryota</taxon>
        <taxon>Fungi</taxon>
        <taxon>Dikarya</taxon>
        <taxon>Ascomycota</taxon>
        <taxon>Pezizomycotina</taxon>
        <taxon>Eurotiomycetes</taxon>
        <taxon>Eurotiomycetidae</taxon>
        <taxon>Onygenales</taxon>
        <taxon>Onygenaceae</taxon>
        <taxon>Ophidiomyces</taxon>
    </lineage>
</organism>
<name>A0ACB8UPF9_9EURO</name>
<gene>
    <name evidence="1" type="primary">CCT2_2</name>
    <name evidence="1" type="ORF">LOY88_005902</name>
</gene>
<sequence>MSSFWNHAFPSYIPPTEYPPDSSFFTFSAPRPVRMQAPAANLTPTPVTQNLKDRNLFNLSALSATQLENASFTPKAPISRSSQKCQNPPDIGDSSGKELTLSRRSVKDLAAGESCVQKDVLTVLEARLAKTEQRVQELEERLRQHQQPRFSPIETVERENCIQTDLLNIEDDAELVQLPSNPKNEYHMRALTLTEPTPFVISNAEFVNFESVFKQEAKLPQEEHLKTAKQCKTLVEGIGSPTELIHHRRIHSTSTVESDLLIDMGSSSHRRSPSSEFCLSVDCPSNHREPSDPTEWDGKIHWVTQSAFDNVHELNMFRDQYSFSLPALLEDGLVYTPRKGDLNIYRTVALFNLPDNINMKTFLKGIRGGIVFSAHLHNTLYISGSHTGIVTFLYQNDAIAYTEFALKNGVYFNHKRARVMLYKTPTYPITESMERNIFELGHTRCLSIRGESNTERFSVVSKFIMDHLCMYFDLGDCMLENDTETEIVIRFNSIQAAGAAMSKLKSFPLLDRCELDFDDDPCADPLPNIGAQDVEG</sequence>
<accession>A0ACB8UPF9</accession>
<reference evidence="1" key="1">
    <citation type="journal article" date="2022" name="bioRxiv">
        <title>Population genetic analysis of Ophidiomyces ophidiicola, the causative agent of snake fungal disease, indicates recent introductions to the USA.</title>
        <authorList>
            <person name="Ladner J.T."/>
            <person name="Palmer J.M."/>
            <person name="Ettinger C.L."/>
            <person name="Stajich J.E."/>
            <person name="Farrell T.M."/>
            <person name="Glorioso B.M."/>
            <person name="Lawson B."/>
            <person name="Price S.J."/>
            <person name="Stengle A.G."/>
            <person name="Grear D.A."/>
            <person name="Lorch J.M."/>
        </authorList>
    </citation>
    <scope>NUCLEOTIDE SEQUENCE</scope>
    <source>
        <strain evidence="1">NWHC 24266-5</strain>
    </source>
</reference>